<organism evidence="6 7">
    <name type="scientific">Bacillus thuringiensis subsp. higo</name>
    <dbReference type="NCBI Taxonomy" id="132266"/>
    <lineage>
        <taxon>Bacteria</taxon>
        <taxon>Bacillati</taxon>
        <taxon>Bacillota</taxon>
        <taxon>Bacilli</taxon>
        <taxon>Bacillales</taxon>
        <taxon>Bacillaceae</taxon>
        <taxon>Bacillus</taxon>
        <taxon>Bacillus cereus group</taxon>
    </lineage>
</organism>
<dbReference type="PANTHER" id="PTHR39157">
    <property type="entry name" value="INTEGRAL MEMBRANE PROTEIN-RELATED"/>
    <property type="match status" value="1"/>
</dbReference>
<evidence type="ECO:0000256" key="4">
    <source>
        <dbReference type="ARBA" id="ARBA00023136"/>
    </source>
</evidence>
<evidence type="ECO:0000313" key="6">
    <source>
        <dbReference type="EMBL" id="OUB38761.1"/>
    </source>
</evidence>
<dbReference type="Pfam" id="PF07681">
    <property type="entry name" value="DoxX"/>
    <property type="match status" value="1"/>
</dbReference>
<evidence type="ECO:0008006" key="8">
    <source>
        <dbReference type="Google" id="ProtNLM"/>
    </source>
</evidence>
<feature type="transmembrane region" description="Helical" evidence="5">
    <location>
        <begin position="79"/>
        <end position="97"/>
    </location>
</feature>
<protein>
    <recommendedName>
        <fullName evidence="8">DoxX family protein</fullName>
    </recommendedName>
</protein>
<dbReference type="PANTHER" id="PTHR39157:SF1">
    <property type="entry name" value="DOXX FAMILY PROTEIN"/>
    <property type="match status" value="1"/>
</dbReference>
<accession>A0A9X6LCE3</accession>
<feature type="transmembrane region" description="Helical" evidence="5">
    <location>
        <begin position="12"/>
        <end position="31"/>
    </location>
</feature>
<keyword evidence="4 5" id="KW-0472">Membrane</keyword>
<evidence type="ECO:0000256" key="5">
    <source>
        <dbReference type="SAM" id="Phobius"/>
    </source>
</evidence>
<evidence type="ECO:0000256" key="2">
    <source>
        <dbReference type="ARBA" id="ARBA00022692"/>
    </source>
</evidence>
<gene>
    <name evidence="6" type="ORF">BK716_33160</name>
</gene>
<name>A0A9X6LCE3_BACUH</name>
<dbReference type="RefSeq" id="WP_088115752.1">
    <property type="nucleotide sequence ID" value="NZ_MOOK01000241.1"/>
</dbReference>
<keyword evidence="3 5" id="KW-1133">Transmembrane helix</keyword>
<dbReference type="Proteomes" id="UP000194816">
    <property type="component" value="Unassembled WGS sequence"/>
</dbReference>
<comment type="subcellular location">
    <subcellularLocation>
        <location evidence="1">Membrane</location>
        <topology evidence="1">Multi-pass membrane protein</topology>
    </subcellularLocation>
</comment>
<comment type="caution">
    <text evidence="6">The sequence shown here is derived from an EMBL/GenBank/DDBJ whole genome shotgun (WGS) entry which is preliminary data.</text>
</comment>
<dbReference type="GO" id="GO:0016020">
    <property type="term" value="C:membrane"/>
    <property type="evidence" value="ECO:0007669"/>
    <property type="project" value="UniProtKB-SubCell"/>
</dbReference>
<dbReference type="EMBL" id="MOOK01000241">
    <property type="protein sequence ID" value="OUB38761.1"/>
    <property type="molecule type" value="Genomic_DNA"/>
</dbReference>
<keyword evidence="2 5" id="KW-0812">Transmembrane</keyword>
<dbReference type="InterPro" id="IPR032808">
    <property type="entry name" value="DoxX"/>
</dbReference>
<proteinExistence type="predicted"/>
<evidence type="ECO:0000256" key="3">
    <source>
        <dbReference type="ARBA" id="ARBA00022989"/>
    </source>
</evidence>
<evidence type="ECO:0000256" key="1">
    <source>
        <dbReference type="ARBA" id="ARBA00004141"/>
    </source>
</evidence>
<dbReference type="AlphaFoldDB" id="A0A9X6LCE3"/>
<sequence>MVINFLRTDKRATFILLLLLRLYIGYTWLAAGIGKVFGQSFDASGFLKGAIAQASGDHPAVQSWWADFLQHFVLPNADLFSFLVQWGEILVGLGLILGGLTKTAAFFGIIMNLSFLLSGTVSVNPNLLILTMFILVAGQNAGRIGLDGYVFPKLFRKNNHGTYKLSKTA</sequence>
<reference evidence="6 7" key="1">
    <citation type="submission" date="2016-10" db="EMBL/GenBank/DDBJ databases">
        <title>Comparative genomics of Bacillus thuringiensis reveals a path to pathogens against multiple invertebrate hosts.</title>
        <authorList>
            <person name="Zheng J."/>
            <person name="Gao Q."/>
            <person name="Liu H."/>
            <person name="Peng D."/>
            <person name="Ruan L."/>
            <person name="Sun M."/>
        </authorList>
    </citation>
    <scope>NUCLEOTIDE SEQUENCE [LARGE SCALE GENOMIC DNA]</scope>
    <source>
        <strain evidence="6">BGSC 4AU1</strain>
    </source>
</reference>
<evidence type="ECO:0000313" key="7">
    <source>
        <dbReference type="Proteomes" id="UP000194816"/>
    </source>
</evidence>